<protein>
    <submittedName>
        <fullName evidence="2">Uncharacterized protein</fullName>
    </submittedName>
</protein>
<reference evidence="2 3" key="1">
    <citation type="submission" date="2017-12" db="EMBL/GenBank/DDBJ databases">
        <title>Comparative genomics of Botrytis spp.</title>
        <authorList>
            <person name="Valero-Jimenez C.A."/>
            <person name="Tapia P."/>
            <person name="Veloso J."/>
            <person name="Silva-Moreno E."/>
            <person name="Staats M."/>
            <person name="Valdes J.H."/>
            <person name="Van Kan J.A.L."/>
        </authorList>
    </citation>
    <scope>NUCLEOTIDE SEQUENCE [LARGE SCALE GENOMIC DNA]</scope>
    <source>
        <strain evidence="2 3">MUCL11595</strain>
    </source>
</reference>
<evidence type="ECO:0000313" key="3">
    <source>
        <dbReference type="Proteomes" id="UP000297527"/>
    </source>
</evidence>
<comment type="caution">
    <text evidence="2">The sequence shown here is derived from an EMBL/GenBank/DDBJ whole genome shotgun (WGS) entry which is preliminary data.</text>
</comment>
<feature type="region of interest" description="Disordered" evidence="1">
    <location>
        <begin position="75"/>
        <end position="113"/>
    </location>
</feature>
<evidence type="ECO:0000256" key="1">
    <source>
        <dbReference type="SAM" id="MobiDB-lite"/>
    </source>
</evidence>
<organism evidence="2 3">
    <name type="scientific">Botryotinia convoluta</name>
    <dbReference type="NCBI Taxonomy" id="54673"/>
    <lineage>
        <taxon>Eukaryota</taxon>
        <taxon>Fungi</taxon>
        <taxon>Dikarya</taxon>
        <taxon>Ascomycota</taxon>
        <taxon>Pezizomycotina</taxon>
        <taxon>Leotiomycetes</taxon>
        <taxon>Helotiales</taxon>
        <taxon>Sclerotiniaceae</taxon>
        <taxon>Botryotinia</taxon>
    </lineage>
</organism>
<dbReference type="OrthoDB" id="10609956at2759"/>
<accession>A0A4Z1HMI6</accession>
<gene>
    <name evidence="2" type="ORF">BCON_0192g00220</name>
</gene>
<keyword evidence="3" id="KW-1185">Reference proteome</keyword>
<dbReference type="AlphaFoldDB" id="A0A4Z1HMI6"/>
<name>A0A4Z1HMI6_9HELO</name>
<evidence type="ECO:0000313" key="2">
    <source>
        <dbReference type="EMBL" id="TGO50094.1"/>
    </source>
</evidence>
<proteinExistence type="predicted"/>
<dbReference type="Proteomes" id="UP000297527">
    <property type="component" value="Unassembled WGS sequence"/>
</dbReference>
<dbReference type="EMBL" id="PQXN01000192">
    <property type="protein sequence ID" value="TGO50094.1"/>
    <property type="molecule type" value="Genomic_DNA"/>
</dbReference>
<sequence>MPGPPGAKANHQIFNVAPGNVLNFSFNSIPIRRGPLVVAANDDEKAVNPFAKAANPVTKAVNPVTKAANPVAKAANPVEKAANLNDDTNSGESQDMDMNAETHWREGEEIDYN</sequence>